<name>A0A067QV58_ZOONE</name>
<keyword evidence="2" id="KW-0472">Membrane</keyword>
<feature type="transmembrane region" description="Helical" evidence="2">
    <location>
        <begin position="57"/>
        <end position="81"/>
    </location>
</feature>
<keyword evidence="2" id="KW-0812">Transmembrane</keyword>
<protein>
    <submittedName>
        <fullName evidence="4">Uncharacterized protein</fullName>
    </submittedName>
</protein>
<dbReference type="InParanoid" id="A0A067QV58"/>
<keyword evidence="2" id="KW-1133">Transmembrane helix</keyword>
<evidence type="ECO:0000256" key="3">
    <source>
        <dbReference type="SAM" id="SignalP"/>
    </source>
</evidence>
<evidence type="ECO:0000256" key="2">
    <source>
        <dbReference type="SAM" id="Phobius"/>
    </source>
</evidence>
<dbReference type="Proteomes" id="UP000027135">
    <property type="component" value="Unassembled WGS sequence"/>
</dbReference>
<sequence>MWVQIIALILVVADLTAAGVDIDGVNYGRLYGNGVSNDDPSRHRSNTGIYRSFDYTLWLYVGIGSLALVLFGIALVIYSCLNCSSCPAYKYHQRRNQGAVFSADVPPQYHQQQQQPATFIHAAVLNRNPGIVYVQGVSQQLPACISYYNDSSGFPKTAAGIYTPGNSTLEPPPDYDSVPPRHATARPVNET</sequence>
<evidence type="ECO:0000313" key="5">
    <source>
        <dbReference type="Proteomes" id="UP000027135"/>
    </source>
</evidence>
<evidence type="ECO:0000313" key="4">
    <source>
        <dbReference type="EMBL" id="KDR12942.1"/>
    </source>
</evidence>
<accession>A0A067QV58</accession>
<reference evidence="4 5" key="1">
    <citation type="journal article" date="2014" name="Nat. Commun.">
        <title>Molecular traces of alternative social organization in a termite genome.</title>
        <authorList>
            <person name="Terrapon N."/>
            <person name="Li C."/>
            <person name="Robertson H.M."/>
            <person name="Ji L."/>
            <person name="Meng X."/>
            <person name="Booth W."/>
            <person name="Chen Z."/>
            <person name="Childers C.P."/>
            <person name="Glastad K.M."/>
            <person name="Gokhale K."/>
            <person name="Gowin J."/>
            <person name="Gronenberg W."/>
            <person name="Hermansen R.A."/>
            <person name="Hu H."/>
            <person name="Hunt B.G."/>
            <person name="Huylmans A.K."/>
            <person name="Khalil S.M."/>
            <person name="Mitchell R.D."/>
            <person name="Munoz-Torres M.C."/>
            <person name="Mustard J.A."/>
            <person name="Pan H."/>
            <person name="Reese J.T."/>
            <person name="Scharf M.E."/>
            <person name="Sun F."/>
            <person name="Vogel H."/>
            <person name="Xiao J."/>
            <person name="Yang W."/>
            <person name="Yang Z."/>
            <person name="Yang Z."/>
            <person name="Zhou J."/>
            <person name="Zhu J."/>
            <person name="Brent C.S."/>
            <person name="Elsik C.G."/>
            <person name="Goodisman M.A."/>
            <person name="Liberles D.A."/>
            <person name="Roe R.M."/>
            <person name="Vargo E.L."/>
            <person name="Vilcinskas A."/>
            <person name="Wang J."/>
            <person name="Bornberg-Bauer E."/>
            <person name="Korb J."/>
            <person name="Zhang G."/>
            <person name="Liebig J."/>
        </authorList>
    </citation>
    <scope>NUCLEOTIDE SEQUENCE [LARGE SCALE GENOMIC DNA]</scope>
    <source>
        <tissue evidence="4">Whole organism</tissue>
    </source>
</reference>
<proteinExistence type="predicted"/>
<dbReference type="AlphaFoldDB" id="A0A067QV58"/>
<keyword evidence="5" id="KW-1185">Reference proteome</keyword>
<evidence type="ECO:0000256" key="1">
    <source>
        <dbReference type="SAM" id="MobiDB-lite"/>
    </source>
</evidence>
<gene>
    <name evidence="4" type="ORF">L798_12899</name>
</gene>
<feature type="region of interest" description="Disordered" evidence="1">
    <location>
        <begin position="165"/>
        <end position="191"/>
    </location>
</feature>
<keyword evidence="3" id="KW-0732">Signal</keyword>
<dbReference type="EMBL" id="KK852981">
    <property type="protein sequence ID" value="KDR12942.1"/>
    <property type="molecule type" value="Genomic_DNA"/>
</dbReference>
<feature type="signal peptide" evidence="3">
    <location>
        <begin position="1"/>
        <end position="18"/>
    </location>
</feature>
<feature type="chain" id="PRO_5001648206" evidence="3">
    <location>
        <begin position="19"/>
        <end position="191"/>
    </location>
</feature>
<organism evidence="4 5">
    <name type="scientific">Zootermopsis nevadensis</name>
    <name type="common">Dampwood termite</name>
    <dbReference type="NCBI Taxonomy" id="136037"/>
    <lineage>
        <taxon>Eukaryota</taxon>
        <taxon>Metazoa</taxon>
        <taxon>Ecdysozoa</taxon>
        <taxon>Arthropoda</taxon>
        <taxon>Hexapoda</taxon>
        <taxon>Insecta</taxon>
        <taxon>Pterygota</taxon>
        <taxon>Neoptera</taxon>
        <taxon>Polyneoptera</taxon>
        <taxon>Dictyoptera</taxon>
        <taxon>Blattodea</taxon>
        <taxon>Blattoidea</taxon>
        <taxon>Termitoidae</taxon>
        <taxon>Termopsidae</taxon>
        <taxon>Zootermopsis</taxon>
    </lineage>
</organism>